<sequence>MLAYGVGRIGCHLAGDGDWGIVNNHQKPPTLRWLPDWMWSFKFPHNTIDAGIKIDGCAGVHCAQLRAGVYPTSFYEAVICIGLFALMWLFRKRIRVPGLMFYLFLILNGTERFLIETIRINDRYRVLGLELTQAEMISAAMVIGGLVGIIAIICRQLKQGKRIHL</sequence>
<evidence type="ECO:0000256" key="4">
    <source>
        <dbReference type="ARBA" id="ARBA00022989"/>
    </source>
</evidence>
<comment type="caution">
    <text evidence="7">The sequence shown here is derived from an EMBL/GenBank/DDBJ whole genome shotgun (WGS) entry which is preliminary data.</text>
</comment>
<keyword evidence="2 7" id="KW-0808">Transferase</keyword>
<dbReference type="AlphaFoldDB" id="A0A1J5P784"/>
<keyword evidence="4 6" id="KW-1133">Transmembrane helix</keyword>
<dbReference type="InterPro" id="IPR001640">
    <property type="entry name" value="Lgt"/>
</dbReference>
<organism evidence="7">
    <name type="scientific">mine drainage metagenome</name>
    <dbReference type="NCBI Taxonomy" id="410659"/>
    <lineage>
        <taxon>unclassified sequences</taxon>
        <taxon>metagenomes</taxon>
        <taxon>ecological metagenomes</taxon>
    </lineage>
</organism>
<dbReference type="PANTHER" id="PTHR30589">
    <property type="entry name" value="PROLIPOPROTEIN DIACYLGLYCERYL TRANSFERASE"/>
    <property type="match status" value="1"/>
</dbReference>
<feature type="transmembrane region" description="Helical" evidence="6">
    <location>
        <begin position="135"/>
        <end position="154"/>
    </location>
</feature>
<evidence type="ECO:0000256" key="1">
    <source>
        <dbReference type="ARBA" id="ARBA00022475"/>
    </source>
</evidence>
<proteinExistence type="predicted"/>
<dbReference type="GO" id="GO:0042158">
    <property type="term" value="P:lipoprotein biosynthetic process"/>
    <property type="evidence" value="ECO:0007669"/>
    <property type="project" value="InterPro"/>
</dbReference>
<evidence type="ECO:0000256" key="3">
    <source>
        <dbReference type="ARBA" id="ARBA00022692"/>
    </source>
</evidence>
<dbReference type="PANTHER" id="PTHR30589:SF0">
    <property type="entry name" value="PHOSPHATIDYLGLYCEROL--PROLIPOPROTEIN DIACYLGLYCERYL TRANSFERASE"/>
    <property type="match status" value="1"/>
</dbReference>
<protein>
    <submittedName>
        <fullName evidence="7">Prolipoprotein diacylglyceryl transferase</fullName>
    </submittedName>
</protein>
<name>A0A1J5P784_9ZZZZ</name>
<reference evidence="7" key="1">
    <citation type="submission" date="2016-10" db="EMBL/GenBank/DDBJ databases">
        <title>Sequence of Gallionella enrichment culture.</title>
        <authorList>
            <person name="Poehlein A."/>
            <person name="Muehling M."/>
            <person name="Daniel R."/>
        </authorList>
    </citation>
    <scope>NUCLEOTIDE SEQUENCE</scope>
</reference>
<evidence type="ECO:0000256" key="5">
    <source>
        <dbReference type="ARBA" id="ARBA00023136"/>
    </source>
</evidence>
<feature type="transmembrane region" description="Helical" evidence="6">
    <location>
        <begin position="73"/>
        <end position="90"/>
    </location>
</feature>
<dbReference type="GO" id="GO:0008961">
    <property type="term" value="F:phosphatidylglycerol-prolipoprotein diacylglyceryl transferase activity"/>
    <property type="evidence" value="ECO:0007669"/>
    <property type="project" value="InterPro"/>
</dbReference>
<feature type="transmembrane region" description="Helical" evidence="6">
    <location>
        <begin position="97"/>
        <end position="115"/>
    </location>
</feature>
<keyword evidence="5 6" id="KW-0472">Membrane</keyword>
<evidence type="ECO:0000313" key="7">
    <source>
        <dbReference type="EMBL" id="OIQ66624.1"/>
    </source>
</evidence>
<evidence type="ECO:0000256" key="2">
    <source>
        <dbReference type="ARBA" id="ARBA00022679"/>
    </source>
</evidence>
<dbReference type="Pfam" id="PF01790">
    <property type="entry name" value="LGT"/>
    <property type="match status" value="1"/>
</dbReference>
<accession>A0A1J5P784</accession>
<dbReference type="GO" id="GO:0005886">
    <property type="term" value="C:plasma membrane"/>
    <property type="evidence" value="ECO:0007669"/>
    <property type="project" value="InterPro"/>
</dbReference>
<gene>
    <name evidence="7" type="primary">lgt_18</name>
    <name evidence="7" type="ORF">GALL_518040</name>
</gene>
<dbReference type="EMBL" id="MLJW01006470">
    <property type="protein sequence ID" value="OIQ66624.1"/>
    <property type="molecule type" value="Genomic_DNA"/>
</dbReference>
<evidence type="ECO:0000256" key="6">
    <source>
        <dbReference type="SAM" id="Phobius"/>
    </source>
</evidence>
<keyword evidence="3 6" id="KW-0812">Transmembrane</keyword>
<keyword evidence="1" id="KW-1003">Cell membrane</keyword>
<keyword evidence="7" id="KW-0449">Lipoprotein</keyword>